<evidence type="ECO:0000256" key="14">
    <source>
        <dbReference type="RuleBase" id="RU003693"/>
    </source>
</evidence>
<comment type="caution">
    <text evidence="16">The sequence shown here is derived from an EMBL/GenBank/DDBJ whole genome shotgun (WGS) entry which is preliminary data.</text>
</comment>
<comment type="subunit">
    <text evidence="4">Homodimer.</text>
</comment>
<protein>
    <recommendedName>
        <fullName evidence="5">5-aminolevulinate synthase</fullName>
        <ecNumber evidence="5">2.3.1.37</ecNumber>
    </recommendedName>
    <alternativeName>
        <fullName evidence="10">5-aminolevulinic acid synthase</fullName>
    </alternativeName>
    <alternativeName>
        <fullName evidence="11">Delta-ALA synthase</fullName>
    </alternativeName>
    <alternativeName>
        <fullName evidence="12">Delta-aminolevulinate synthase</fullName>
    </alternativeName>
</protein>
<dbReference type="Gene3D" id="3.90.1150.10">
    <property type="entry name" value="Aspartate Aminotransferase, domain 1"/>
    <property type="match status" value="1"/>
</dbReference>
<organism evidence="16 17">
    <name type="scientific">Paenibacillus roseus</name>
    <dbReference type="NCBI Taxonomy" id="2798579"/>
    <lineage>
        <taxon>Bacteria</taxon>
        <taxon>Bacillati</taxon>
        <taxon>Bacillota</taxon>
        <taxon>Bacilli</taxon>
        <taxon>Bacillales</taxon>
        <taxon>Paenibacillaceae</taxon>
        <taxon>Paenibacillus</taxon>
    </lineage>
</organism>
<dbReference type="PROSITE" id="PS00599">
    <property type="entry name" value="AA_TRANSFER_CLASS_2"/>
    <property type="match status" value="1"/>
</dbReference>
<evidence type="ECO:0000256" key="13">
    <source>
        <dbReference type="ARBA" id="ARBA00047654"/>
    </source>
</evidence>
<dbReference type="InterPro" id="IPR001917">
    <property type="entry name" value="Aminotrans_II_pyridoxalP_BS"/>
</dbReference>
<name>A0A934J932_9BACL</name>
<comment type="similarity">
    <text evidence="3 14">Belongs to the class-II pyridoxal-phosphate-dependent aminotransferase family.</text>
</comment>
<dbReference type="FunFam" id="3.40.640.10:FF:000006">
    <property type="entry name" value="5-aminolevulinate synthase, mitochondrial"/>
    <property type="match status" value="1"/>
</dbReference>
<gene>
    <name evidence="16" type="primary">hemA</name>
    <name evidence="16" type="ORF">JFN88_15395</name>
</gene>
<keyword evidence="6 16" id="KW-0808">Transferase</keyword>
<keyword evidence="8" id="KW-0350">Heme biosynthesis</keyword>
<dbReference type="PANTHER" id="PTHR13693">
    <property type="entry name" value="CLASS II AMINOTRANSFERASE/8-AMINO-7-OXONONANOATE SYNTHASE"/>
    <property type="match status" value="1"/>
</dbReference>
<dbReference type="PANTHER" id="PTHR13693:SF102">
    <property type="entry name" value="2-AMINO-3-KETOBUTYRATE COENZYME A LIGASE, MITOCHONDRIAL"/>
    <property type="match status" value="1"/>
</dbReference>
<evidence type="ECO:0000313" key="17">
    <source>
        <dbReference type="Proteomes" id="UP000640274"/>
    </source>
</evidence>
<feature type="domain" description="Aminotransferase class I/classII large" evidence="15">
    <location>
        <begin position="46"/>
        <end position="389"/>
    </location>
</feature>
<evidence type="ECO:0000256" key="12">
    <source>
        <dbReference type="ARBA" id="ARBA00032773"/>
    </source>
</evidence>
<evidence type="ECO:0000256" key="5">
    <source>
        <dbReference type="ARBA" id="ARBA00013257"/>
    </source>
</evidence>
<dbReference type="SUPFAM" id="SSF53383">
    <property type="entry name" value="PLP-dependent transferases"/>
    <property type="match status" value="1"/>
</dbReference>
<comment type="pathway">
    <text evidence="2">Porphyrin-containing compound metabolism; protoporphyrin-IX biosynthesis; 5-aminolevulinate from glycine: step 1/1.</text>
</comment>
<keyword evidence="7 14" id="KW-0663">Pyridoxal phosphate</keyword>
<sequence>MYAEIAEQKINQLKSKGHYREFVTINRICSQYPLANVNQQEGRPAVVWCSNDYLGMSQHPKVLEAMHEAIERYGAGSGGSRNIGGTHHYYTQLEASLAEWHGKEAALVFPTGYGSNDATIQCLTRIFPDCLIFSDELNHASIINGITASKGDKLIFRHNDVRHLEELLASVPRERAKIIFFESVYSMDGDVAPIREIAALAKKYNALTFLDEVHAIGMYGPYGAGIAAQLGVADQIDFIQGTMAKAIGVIGGFIAASAVLIDSVRSFASGFIFTTSLPPAIVAACLTSVEHLKRSEWERSGLHEKTRKLRNALSARGISVMESSQTHILPIKIGDAEKCKAAAKRLLEHHGIYLQPINSPTVPAGTERFRVNVTPNHTDEQIRHLVDALAEVFAYFDILTPAVAV</sequence>
<evidence type="ECO:0000256" key="1">
    <source>
        <dbReference type="ARBA" id="ARBA00001933"/>
    </source>
</evidence>
<dbReference type="GO" id="GO:0006783">
    <property type="term" value="P:heme biosynthetic process"/>
    <property type="evidence" value="ECO:0007669"/>
    <property type="project" value="UniProtKB-KW"/>
</dbReference>
<evidence type="ECO:0000256" key="2">
    <source>
        <dbReference type="ARBA" id="ARBA00005029"/>
    </source>
</evidence>
<dbReference type="CDD" id="cd06454">
    <property type="entry name" value="KBL_like"/>
    <property type="match status" value="1"/>
</dbReference>
<dbReference type="InterPro" id="IPR004839">
    <property type="entry name" value="Aminotransferase_I/II_large"/>
</dbReference>
<evidence type="ECO:0000256" key="10">
    <source>
        <dbReference type="ARBA" id="ARBA00031691"/>
    </source>
</evidence>
<dbReference type="InterPro" id="IPR050087">
    <property type="entry name" value="AON_synthase_class-II"/>
</dbReference>
<dbReference type="NCBIfam" id="TIGR01821">
    <property type="entry name" value="5aminolev_synth"/>
    <property type="match status" value="1"/>
</dbReference>
<accession>A0A934J932</accession>
<proteinExistence type="inferred from homology"/>
<dbReference type="Proteomes" id="UP000640274">
    <property type="component" value="Unassembled WGS sequence"/>
</dbReference>
<dbReference type="EC" id="2.3.1.37" evidence="5"/>
<dbReference type="InterPro" id="IPR010961">
    <property type="entry name" value="4pyrrol_synth_NH2levulA_synth"/>
</dbReference>
<evidence type="ECO:0000313" key="16">
    <source>
        <dbReference type="EMBL" id="MBJ6362615.1"/>
    </source>
</evidence>
<evidence type="ECO:0000256" key="8">
    <source>
        <dbReference type="ARBA" id="ARBA00023133"/>
    </source>
</evidence>
<dbReference type="RefSeq" id="WP_199020161.1">
    <property type="nucleotide sequence ID" value="NZ_JAELUP010000080.1"/>
</dbReference>
<evidence type="ECO:0000256" key="11">
    <source>
        <dbReference type="ARBA" id="ARBA00031945"/>
    </source>
</evidence>
<dbReference type="InterPro" id="IPR015422">
    <property type="entry name" value="PyrdxlP-dep_Trfase_small"/>
</dbReference>
<evidence type="ECO:0000256" key="7">
    <source>
        <dbReference type="ARBA" id="ARBA00022898"/>
    </source>
</evidence>
<dbReference type="InterPro" id="IPR015421">
    <property type="entry name" value="PyrdxlP-dep_Trfase_major"/>
</dbReference>
<keyword evidence="9 16" id="KW-0012">Acyltransferase</keyword>
<evidence type="ECO:0000256" key="9">
    <source>
        <dbReference type="ARBA" id="ARBA00023315"/>
    </source>
</evidence>
<dbReference type="AlphaFoldDB" id="A0A934J932"/>
<dbReference type="GO" id="GO:0003870">
    <property type="term" value="F:5-aminolevulinate synthase activity"/>
    <property type="evidence" value="ECO:0007669"/>
    <property type="project" value="UniProtKB-EC"/>
</dbReference>
<reference evidence="16" key="1">
    <citation type="submission" date="2020-12" db="EMBL/GenBank/DDBJ databases">
        <authorList>
            <person name="Huq M.A."/>
        </authorList>
    </citation>
    <scope>NUCLEOTIDE SEQUENCE</scope>
    <source>
        <strain evidence="16">MAHUQ-46</strain>
    </source>
</reference>
<dbReference type="GO" id="GO:0030170">
    <property type="term" value="F:pyridoxal phosphate binding"/>
    <property type="evidence" value="ECO:0007669"/>
    <property type="project" value="InterPro"/>
</dbReference>
<evidence type="ECO:0000259" key="15">
    <source>
        <dbReference type="Pfam" id="PF00155"/>
    </source>
</evidence>
<comment type="cofactor">
    <cofactor evidence="1 14">
        <name>pyridoxal 5'-phosphate</name>
        <dbReference type="ChEBI" id="CHEBI:597326"/>
    </cofactor>
</comment>
<dbReference type="InterPro" id="IPR015424">
    <property type="entry name" value="PyrdxlP-dep_Trfase"/>
</dbReference>
<dbReference type="Pfam" id="PF00155">
    <property type="entry name" value="Aminotran_1_2"/>
    <property type="match status" value="1"/>
</dbReference>
<keyword evidence="17" id="KW-1185">Reference proteome</keyword>
<evidence type="ECO:0000256" key="4">
    <source>
        <dbReference type="ARBA" id="ARBA00011738"/>
    </source>
</evidence>
<dbReference type="EMBL" id="JAELUP010000080">
    <property type="protein sequence ID" value="MBJ6362615.1"/>
    <property type="molecule type" value="Genomic_DNA"/>
</dbReference>
<evidence type="ECO:0000256" key="6">
    <source>
        <dbReference type="ARBA" id="ARBA00022679"/>
    </source>
</evidence>
<evidence type="ECO:0000256" key="3">
    <source>
        <dbReference type="ARBA" id="ARBA00008392"/>
    </source>
</evidence>
<comment type="catalytic activity">
    <reaction evidence="13">
        <text>succinyl-CoA + glycine + H(+) = 5-aminolevulinate + CO2 + CoA</text>
        <dbReference type="Rhea" id="RHEA:12921"/>
        <dbReference type="ChEBI" id="CHEBI:15378"/>
        <dbReference type="ChEBI" id="CHEBI:16526"/>
        <dbReference type="ChEBI" id="CHEBI:57287"/>
        <dbReference type="ChEBI" id="CHEBI:57292"/>
        <dbReference type="ChEBI" id="CHEBI:57305"/>
        <dbReference type="ChEBI" id="CHEBI:356416"/>
        <dbReference type="EC" id="2.3.1.37"/>
    </reaction>
</comment>
<dbReference type="Gene3D" id="3.40.640.10">
    <property type="entry name" value="Type I PLP-dependent aspartate aminotransferase-like (Major domain)"/>
    <property type="match status" value="1"/>
</dbReference>